<accession>A0A7I8VFE6</accession>
<proteinExistence type="predicted"/>
<reference evidence="1 2" key="1">
    <citation type="submission" date="2020-08" db="EMBL/GenBank/DDBJ databases">
        <authorList>
            <person name="Hejnol A."/>
        </authorList>
    </citation>
    <scope>NUCLEOTIDE SEQUENCE [LARGE SCALE GENOMIC DNA]</scope>
</reference>
<name>A0A7I8VFE6_9ANNE</name>
<evidence type="ECO:0000313" key="2">
    <source>
        <dbReference type="Proteomes" id="UP000549394"/>
    </source>
</evidence>
<keyword evidence="2" id="KW-1185">Reference proteome</keyword>
<gene>
    <name evidence="1" type="ORF">DGYR_LOCUS2281</name>
</gene>
<dbReference type="Proteomes" id="UP000549394">
    <property type="component" value="Unassembled WGS sequence"/>
</dbReference>
<sequence length="234" mass="26966">MTKSFLSRIYYERKVHRRTFCLDRFNISTDEAIDMEAHRDTLCEKIWKARTFSIIAEDDNTKKIKKQLRFIRRKRLHLRRLTNSIKEGEATSVWSSGTEECFVQGGLRTLATFDNSNTLEVRLPPEGCSDSSDSSCENSFLSTFDCVNEDLYSSDSSSDSSDSSLNFFCENIYEEPIEPFKIPELDIFSSSIEPPTPPKRKSSILKKKTMKKRISKLFSRFHLKSCNSVGSSKM</sequence>
<evidence type="ECO:0000313" key="1">
    <source>
        <dbReference type="EMBL" id="CAD5113254.1"/>
    </source>
</evidence>
<comment type="caution">
    <text evidence="1">The sequence shown here is derived from an EMBL/GenBank/DDBJ whole genome shotgun (WGS) entry which is preliminary data.</text>
</comment>
<protein>
    <submittedName>
        <fullName evidence="1">Uncharacterized protein</fullName>
    </submittedName>
</protein>
<organism evidence="1 2">
    <name type="scientific">Dimorphilus gyrociliatus</name>
    <dbReference type="NCBI Taxonomy" id="2664684"/>
    <lineage>
        <taxon>Eukaryota</taxon>
        <taxon>Metazoa</taxon>
        <taxon>Spiralia</taxon>
        <taxon>Lophotrochozoa</taxon>
        <taxon>Annelida</taxon>
        <taxon>Polychaeta</taxon>
        <taxon>Polychaeta incertae sedis</taxon>
        <taxon>Dinophilidae</taxon>
        <taxon>Dimorphilus</taxon>
    </lineage>
</organism>
<dbReference type="EMBL" id="CAJFCJ010000003">
    <property type="protein sequence ID" value="CAD5113254.1"/>
    <property type="molecule type" value="Genomic_DNA"/>
</dbReference>
<dbReference type="AlphaFoldDB" id="A0A7I8VFE6"/>